<dbReference type="EMBL" id="KL198109">
    <property type="protein sequence ID" value="KDQ07336.1"/>
    <property type="molecule type" value="Genomic_DNA"/>
</dbReference>
<dbReference type="Proteomes" id="UP000027195">
    <property type="component" value="Unassembled WGS sequence"/>
</dbReference>
<protein>
    <submittedName>
        <fullName evidence="1">Uncharacterized protein</fullName>
    </submittedName>
</protein>
<dbReference type="HOGENOM" id="CLU_1189748_0_0_1"/>
<dbReference type="AlphaFoldDB" id="A0A067M708"/>
<accession>A0A067M708</accession>
<evidence type="ECO:0000313" key="1">
    <source>
        <dbReference type="EMBL" id="KDQ07336.1"/>
    </source>
</evidence>
<reference evidence="2" key="1">
    <citation type="journal article" date="2014" name="Proc. Natl. Acad. Sci. U.S.A.">
        <title>Extensive sampling of basidiomycete genomes demonstrates inadequacy of the white-rot/brown-rot paradigm for wood decay fungi.</title>
        <authorList>
            <person name="Riley R."/>
            <person name="Salamov A.A."/>
            <person name="Brown D.W."/>
            <person name="Nagy L.G."/>
            <person name="Floudas D."/>
            <person name="Held B.W."/>
            <person name="Levasseur A."/>
            <person name="Lombard V."/>
            <person name="Morin E."/>
            <person name="Otillar R."/>
            <person name="Lindquist E.A."/>
            <person name="Sun H."/>
            <person name="LaButti K.M."/>
            <person name="Schmutz J."/>
            <person name="Jabbour D."/>
            <person name="Luo H."/>
            <person name="Baker S.E."/>
            <person name="Pisabarro A.G."/>
            <person name="Walton J.D."/>
            <person name="Blanchette R.A."/>
            <person name="Henrissat B."/>
            <person name="Martin F."/>
            <person name="Cullen D."/>
            <person name="Hibbett D.S."/>
            <person name="Grigoriev I.V."/>
        </authorList>
    </citation>
    <scope>NUCLEOTIDE SEQUENCE [LARGE SCALE GENOMIC DNA]</scope>
    <source>
        <strain evidence="2">FD-172 SS1</strain>
    </source>
</reference>
<dbReference type="OrthoDB" id="2691931at2759"/>
<evidence type="ECO:0000313" key="2">
    <source>
        <dbReference type="Proteomes" id="UP000027195"/>
    </source>
</evidence>
<gene>
    <name evidence="1" type="ORF">BOTBODRAFT_610919</name>
</gene>
<dbReference type="STRING" id="930990.A0A067M708"/>
<proteinExistence type="predicted"/>
<sequence>MPVQGGDSVHAAGSVAALRSAHKAKRVYCPLIIGQVVPNKDETSRSRMLLQGGAIARCGNFLLDRPDPKHPFILQAIHLTGDYIAQRFLICAETKLPDDGSLPRVYITRDEFDVKTQNGTLNFLKEMLNYGDYIQELCGRWNPSKFDFLASLNKIISKLPSVSADIRIPDERSKGESRGAGRRAPAQTVLDILEPTLTQFGYEVRRNVSNHHHVYHAFHPEKGPVVLKSVRKA</sequence>
<dbReference type="InParanoid" id="A0A067M708"/>
<keyword evidence="2" id="KW-1185">Reference proteome</keyword>
<name>A0A067M708_BOTB1</name>
<organism evidence="1 2">
    <name type="scientific">Botryobasidium botryosum (strain FD-172 SS1)</name>
    <dbReference type="NCBI Taxonomy" id="930990"/>
    <lineage>
        <taxon>Eukaryota</taxon>
        <taxon>Fungi</taxon>
        <taxon>Dikarya</taxon>
        <taxon>Basidiomycota</taxon>
        <taxon>Agaricomycotina</taxon>
        <taxon>Agaricomycetes</taxon>
        <taxon>Cantharellales</taxon>
        <taxon>Botryobasidiaceae</taxon>
        <taxon>Botryobasidium</taxon>
    </lineage>
</organism>